<dbReference type="Pfam" id="PF01569">
    <property type="entry name" value="PAP2"/>
    <property type="match status" value="1"/>
</dbReference>
<dbReference type="Gene3D" id="1.20.144.10">
    <property type="entry name" value="Phosphatidic acid phosphatase type 2/haloperoxidase"/>
    <property type="match status" value="1"/>
</dbReference>
<feature type="transmembrane region" description="Helical" evidence="6">
    <location>
        <begin position="20"/>
        <end position="44"/>
    </location>
</feature>
<dbReference type="GO" id="GO:0016020">
    <property type="term" value="C:membrane"/>
    <property type="evidence" value="ECO:0007669"/>
    <property type="project" value="UniProtKB-SubCell"/>
</dbReference>
<dbReference type="PANTHER" id="PTHR10165">
    <property type="entry name" value="LIPID PHOSPHATE PHOSPHATASE"/>
    <property type="match status" value="1"/>
</dbReference>
<keyword evidence="4 6" id="KW-1133">Transmembrane helix</keyword>
<feature type="transmembrane region" description="Helical" evidence="6">
    <location>
        <begin position="196"/>
        <end position="215"/>
    </location>
</feature>
<evidence type="ECO:0000259" key="7">
    <source>
        <dbReference type="SMART" id="SM00014"/>
    </source>
</evidence>
<dbReference type="InterPro" id="IPR000326">
    <property type="entry name" value="PAP2/HPO"/>
</dbReference>
<dbReference type="AlphaFoldDB" id="A0A166GIS0"/>
<organism evidence="8 9">
    <name type="scientific">Sistotremastrum suecicum HHB10207 ss-3</name>
    <dbReference type="NCBI Taxonomy" id="1314776"/>
    <lineage>
        <taxon>Eukaryota</taxon>
        <taxon>Fungi</taxon>
        <taxon>Dikarya</taxon>
        <taxon>Basidiomycota</taxon>
        <taxon>Agaricomycotina</taxon>
        <taxon>Agaricomycetes</taxon>
        <taxon>Sistotremastrales</taxon>
        <taxon>Sistotremastraceae</taxon>
        <taxon>Sistotremastrum</taxon>
    </lineage>
</organism>
<evidence type="ECO:0000256" key="5">
    <source>
        <dbReference type="ARBA" id="ARBA00023136"/>
    </source>
</evidence>
<name>A0A166GIS0_9AGAM</name>
<comment type="similarity">
    <text evidence="2">Belongs to the PA-phosphatase related phosphoesterase family.</text>
</comment>
<dbReference type="Proteomes" id="UP000076798">
    <property type="component" value="Unassembled WGS sequence"/>
</dbReference>
<dbReference type="GO" id="GO:0046839">
    <property type="term" value="P:phospholipid dephosphorylation"/>
    <property type="evidence" value="ECO:0007669"/>
    <property type="project" value="TreeGrafter"/>
</dbReference>
<dbReference type="SMART" id="SM00014">
    <property type="entry name" value="acidPPc"/>
    <property type="match status" value="1"/>
</dbReference>
<dbReference type="EMBL" id="KV428019">
    <property type="protein sequence ID" value="KZT41713.1"/>
    <property type="molecule type" value="Genomic_DNA"/>
</dbReference>
<keyword evidence="5 6" id="KW-0472">Membrane</keyword>
<protein>
    <submittedName>
        <fullName evidence="8">Lipid phosphate phosphatase 1</fullName>
    </submittedName>
</protein>
<evidence type="ECO:0000313" key="9">
    <source>
        <dbReference type="Proteomes" id="UP000076798"/>
    </source>
</evidence>
<dbReference type="GO" id="GO:0006644">
    <property type="term" value="P:phospholipid metabolic process"/>
    <property type="evidence" value="ECO:0007669"/>
    <property type="project" value="InterPro"/>
</dbReference>
<comment type="subcellular location">
    <subcellularLocation>
        <location evidence="1">Membrane</location>
        <topology evidence="1">Multi-pass membrane protein</topology>
    </subcellularLocation>
</comment>
<dbReference type="CDD" id="cd03390">
    <property type="entry name" value="PAP2_containing_1_like"/>
    <property type="match status" value="1"/>
</dbReference>
<proteinExistence type="inferred from homology"/>
<dbReference type="PANTHER" id="PTHR10165:SF35">
    <property type="entry name" value="RE23632P"/>
    <property type="match status" value="1"/>
</dbReference>
<evidence type="ECO:0000256" key="4">
    <source>
        <dbReference type="ARBA" id="ARBA00022989"/>
    </source>
</evidence>
<evidence type="ECO:0000256" key="3">
    <source>
        <dbReference type="ARBA" id="ARBA00022692"/>
    </source>
</evidence>
<dbReference type="SUPFAM" id="SSF48317">
    <property type="entry name" value="Acid phosphatase/Vanadium-dependent haloperoxidase"/>
    <property type="match status" value="1"/>
</dbReference>
<dbReference type="STRING" id="1314776.A0A166GIS0"/>
<dbReference type="OrthoDB" id="10030083at2759"/>
<feature type="transmembrane region" description="Helical" evidence="6">
    <location>
        <begin position="64"/>
        <end position="88"/>
    </location>
</feature>
<gene>
    <name evidence="8" type="ORF">SISSUDRAFT_235786</name>
</gene>
<dbReference type="InterPro" id="IPR043216">
    <property type="entry name" value="PAP-like"/>
</dbReference>
<reference evidence="8 9" key="1">
    <citation type="journal article" date="2016" name="Mol. Biol. Evol.">
        <title>Comparative Genomics of Early-Diverging Mushroom-Forming Fungi Provides Insights into the Origins of Lignocellulose Decay Capabilities.</title>
        <authorList>
            <person name="Nagy L.G."/>
            <person name="Riley R."/>
            <person name="Tritt A."/>
            <person name="Adam C."/>
            <person name="Daum C."/>
            <person name="Floudas D."/>
            <person name="Sun H."/>
            <person name="Yadav J.S."/>
            <person name="Pangilinan J."/>
            <person name="Larsson K.H."/>
            <person name="Matsuura K."/>
            <person name="Barry K."/>
            <person name="Labutti K."/>
            <person name="Kuo R."/>
            <person name="Ohm R.A."/>
            <person name="Bhattacharya S.S."/>
            <person name="Shirouzu T."/>
            <person name="Yoshinaga Y."/>
            <person name="Martin F.M."/>
            <person name="Grigoriev I.V."/>
            <person name="Hibbett D.S."/>
        </authorList>
    </citation>
    <scope>NUCLEOTIDE SEQUENCE [LARGE SCALE GENOMIC DNA]</scope>
    <source>
        <strain evidence="8 9">HHB10207 ss-3</strain>
    </source>
</reference>
<evidence type="ECO:0000256" key="6">
    <source>
        <dbReference type="SAM" id="Phobius"/>
    </source>
</evidence>
<feature type="transmembrane region" description="Helical" evidence="6">
    <location>
        <begin position="160"/>
        <end position="184"/>
    </location>
</feature>
<accession>A0A166GIS0</accession>
<keyword evidence="9" id="KW-1185">Reference proteome</keyword>
<feature type="transmembrane region" description="Helical" evidence="6">
    <location>
        <begin position="227"/>
        <end position="246"/>
    </location>
</feature>
<evidence type="ECO:0000256" key="1">
    <source>
        <dbReference type="ARBA" id="ARBA00004141"/>
    </source>
</evidence>
<dbReference type="GO" id="GO:0008195">
    <property type="term" value="F:phosphatidate phosphatase activity"/>
    <property type="evidence" value="ECO:0007669"/>
    <property type="project" value="TreeGrafter"/>
</dbReference>
<feature type="domain" description="Phosphatidic acid phosphatase type 2/haloperoxidase" evidence="7">
    <location>
        <begin position="98"/>
        <end position="242"/>
    </location>
</feature>
<evidence type="ECO:0000256" key="2">
    <source>
        <dbReference type="ARBA" id="ARBA00008816"/>
    </source>
</evidence>
<sequence length="312" mass="34699">MSSQPQRRKLISAYYFWDRAYAIDWMVVGGFFALSFFIAFIPVYERDFRPNNPVINHEYREQQVSGLMLHIMAFIIPMGVAVVLGALVGSLHAIHHGALALSSGVFITDFVIDFLKNRVGRLRPDFLSRCQWDPVLKECLGAAKKVSEGRRSFPSGHSSYAFSGLGFLFFFLAGKTGVLAGSSYSMTPGRLGSSRILRGAITFLPLVVAGWVAVTRVEDYRHHVEDVIVGSLIGISIAFACYTTYWPNPFISHGEESSTSGRESKRRRIDISQPKLLYKTEDDILTAESFELAGLQDDEGANEPRSAGQEQV</sequence>
<keyword evidence="3 6" id="KW-0812">Transmembrane</keyword>
<evidence type="ECO:0000313" key="8">
    <source>
        <dbReference type="EMBL" id="KZT41713.1"/>
    </source>
</evidence>
<dbReference type="InterPro" id="IPR036938">
    <property type="entry name" value="PAP2/HPO_sf"/>
</dbReference>